<evidence type="ECO:0008006" key="5">
    <source>
        <dbReference type="Google" id="ProtNLM"/>
    </source>
</evidence>
<protein>
    <recommendedName>
        <fullName evidence="5">Lipoprotein</fullName>
    </recommendedName>
</protein>
<dbReference type="InterPro" id="IPR045956">
    <property type="entry name" value="DUF6376"/>
</dbReference>
<feature type="chain" id="PRO_5038598874" description="Lipoprotein" evidence="2">
    <location>
        <begin position="21"/>
        <end position="147"/>
    </location>
</feature>
<evidence type="ECO:0000256" key="2">
    <source>
        <dbReference type="SAM" id="SignalP"/>
    </source>
</evidence>
<keyword evidence="2" id="KW-0732">Signal</keyword>
<feature type="coiled-coil region" evidence="1">
    <location>
        <begin position="55"/>
        <end position="82"/>
    </location>
</feature>
<gene>
    <name evidence="3" type="ORF">AS030_03210</name>
</gene>
<keyword evidence="1" id="KW-0175">Coiled coil</keyword>
<reference evidence="3 4" key="1">
    <citation type="journal article" date="2014" name="Antonie Van Leeuwenhoek">
        <title>Fictibacillus enclensis sp. nov., isolated from marine sediment.</title>
        <authorList>
            <person name="Dastager S.G."/>
            <person name="Mawlankar R."/>
            <person name="Srinivasan K."/>
            <person name="Tang S.K."/>
            <person name="Lee J.C."/>
            <person name="Ramana V.V."/>
            <person name="Shouche Y.S."/>
        </authorList>
    </citation>
    <scope>NUCLEOTIDE SEQUENCE [LARGE SCALE GENOMIC DNA]</scope>
    <source>
        <strain evidence="3 4">NIO-1003</strain>
    </source>
</reference>
<keyword evidence="4" id="KW-1185">Reference proteome</keyword>
<evidence type="ECO:0000256" key="1">
    <source>
        <dbReference type="SAM" id="Coils"/>
    </source>
</evidence>
<evidence type="ECO:0000313" key="4">
    <source>
        <dbReference type="Proteomes" id="UP000054099"/>
    </source>
</evidence>
<feature type="signal peptide" evidence="2">
    <location>
        <begin position="1"/>
        <end position="20"/>
    </location>
</feature>
<dbReference type="Pfam" id="PF19903">
    <property type="entry name" value="DUF6376"/>
    <property type="match status" value="1"/>
</dbReference>
<dbReference type="Proteomes" id="UP000054099">
    <property type="component" value="Unassembled WGS sequence"/>
</dbReference>
<comment type="caution">
    <text evidence="3">The sequence shown here is derived from an EMBL/GenBank/DDBJ whole genome shotgun (WGS) entry which is preliminary data.</text>
</comment>
<dbReference type="AlphaFoldDB" id="A0A0V8JCI5"/>
<name>A0A0V8JCI5_9BACL</name>
<evidence type="ECO:0000313" key="3">
    <source>
        <dbReference type="EMBL" id="KSU84568.1"/>
    </source>
</evidence>
<accession>A0A0V8JCI5</accession>
<dbReference type="EMBL" id="LNQN01000001">
    <property type="protein sequence ID" value="KSU84568.1"/>
    <property type="molecule type" value="Genomic_DNA"/>
</dbReference>
<organism evidence="3 4">
    <name type="scientific">Fictibacillus enclensis</name>
    <dbReference type="NCBI Taxonomy" id="1017270"/>
    <lineage>
        <taxon>Bacteria</taxon>
        <taxon>Bacillati</taxon>
        <taxon>Bacillota</taxon>
        <taxon>Bacilli</taxon>
        <taxon>Bacillales</taxon>
        <taxon>Fictibacillaceae</taxon>
        <taxon>Fictibacillus</taxon>
    </lineage>
</organism>
<proteinExistence type="predicted"/>
<dbReference type="OrthoDB" id="2607309at2"/>
<sequence>MLLKKMSLIAGLLALTGCSAVTDTANTVNYVKEAKEFAGEVSTFSSETTDLVKQAVNDESKRKELESQLKQMKSDVQEFSGLTPPDNLQELHGQMESKAQSLEVGIDLYLKNIREGKLDTSFIEDHPLMKQVSDINQIYQDIKSLGN</sequence>
<dbReference type="RefSeq" id="WP_061968325.1">
    <property type="nucleotide sequence ID" value="NZ_FMAV01000001.1"/>
</dbReference>
<dbReference type="PROSITE" id="PS51257">
    <property type="entry name" value="PROKAR_LIPOPROTEIN"/>
    <property type="match status" value="1"/>
</dbReference>